<sequence>MTQLKTFSSSVDASGIEARFGLRMAAMLNEQADRTPHDISERLRVAREQAIARARTSRQLAAAPATATQRLGRAGNALMLGGGNPWFNRLASALPLLLLVVGLMVIDELHDRQQIQAAAEVDVALLGDELPPDAYRDAGFVEFLKSRE</sequence>
<comment type="caution">
    <text evidence="1">The sequence shown here is derived from an EMBL/GenBank/DDBJ whole genome shotgun (WGS) entry which is preliminary data.</text>
</comment>
<gene>
    <name evidence="1" type="ORF">AACH00_06490</name>
</gene>
<evidence type="ECO:0000313" key="2">
    <source>
        <dbReference type="Proteomes" id="UP001379945"/>
    </source>
</evidence>
<dbReference type="RefSeq" id="WP_341398270.1">
    <property type="nucleotide sequence ID" value="NZ_JBBUTI010000004.1"/>
</dbReference>
<dbReference type="Proteomes" id="UP001379945">
    <property type="component" value="Unassembled WGS sequence"/>
</dbReference>
<organism evidence="1 2">
    <name type="scientific">Ideonella margarita</name>
    <dbReference type="NCBI Taxonomy" id="2984191"/>
    <lineage>
        <taxon>Bacteria</taxon>
        <taxon>Pseudomonadati</taxon>
        <taxon>Pseudomonadota</taxon>
        <taxon>Betaproteobacteria</taxon>
        <taxon>Burkholderiales</taxon>
        <taxon>Sphaerotilaceae</taxon>
        <taxon>Ideonella</taxon>
    </lineage>
</organism>
<protein>
    <submittedName>
        <fullName evidence="1">DUF3619 family protein</fullName>
    </submittedName>
</protein>
<keyword evidence="2" id="KW-1185">Reference proteome</keyword>
<name>A0ABU9C6U9_9BURK</name>
<dbReference type="InterPro" id="IPR022064">
    <property type="entry name" value="DUF3619"/>
</dbReference>
<accession>A0ABU9C6U9</accession>
<dbReference type="Pfam" id="PF12279">
    <property type="entry name" value="DUF3619"/>
    <property type="match status" value="1"/>
</dbReference>
<evidence type="ECO:0000313" key="1">
    <source>
        <dbReference type="EMBL" id="MEK8045990.1"/>
    </source>
</evidence>
<dbReference type="EMBL" id="JBBUTI010000004">
    <property type="protein sequence ID" value="MEK8045990.1"/>
    <property type="molecule type" value="Genomic_DNA"/>
</dbReference>
<reference evidence="1 2" key="1">
    <citation type="submission" date="2024-04" db="EMBL/GenBank/DDBJ databases">
        <title>Novel species of the genus Ideonella isolated from streams.</title>
        <authorList>
            <person name="Lu H."/>
        </authorList>
    </citation>
    <scope>NUCLEOTIDE SEQUENCE [LARGE SCALE GENOMIC DNA]</scope>
    <source>
        <strain evidence="1 2">LYT19W</strain>
    </source>
</reference>
<proteinExistence type="predicted"/>